<keyword evidence="1" id="KW-1133">Transmembrane helix</keyword>
<organism evidence="2 3">
    <name type="scientific">Lyngbya aestuarii BL J</name>
    <dbReference type="NCBI Taxonomy" id="1348334"/>
    <lineage>
        <taxon>Bacteria</taxon>
        <taxon>Bacillati</taxon>
        <taxon>Cyanobacteriota</taxon>
        <taxon>Cyanophyceae</taxon>
        <taxon>Oscillatoriophycideae</taxon>
        <taxon>Oscillatoriales</taxon>
        <taxon>Microcoleaceae</taxon>
        <taxon>Lyngbya</taxon>
    </lineage>
</organism>
<feature type="transmembrane region" description="Helical" evidence="1">
    <location>
        <begin position="12"/>
        <end position="36"/>
    </location>
</feature>
<proteinExistence type="predicted"/>
<evidence type="ECO:0000313" key="3">
    <source>
        <dbReference type="Proteomes" id="UP000017127"/>
    </source>
</evidence>
<keyword evidence="1" id="KW-0812">Transmembrane</keyword>
<keyword evidence="3" id="KW-1185">Reference proteome</keyword>
<reference evidence="2 3" key="1">
    <citation type="journal article" date="2013" name="Front. Microbiol.">
        <title>Comparative genomic analyses of the cyanobacterium, Lyngbya aestuarii BL J, a powerful hydrogen producer.</title>
        <authorList>
            <person name="Kothari A."/>
            <person name="Vaughn M."/>
            <person name="Garcia-Pichel F."/>
        </authorList>
    </citation>
    <scope>NUCLEOTIDE SEQUENCE [LARGE SCALE GENOMIC DNA]</scope>
    <source>
        <strain evidence="2 3">BL J</strain>
    </source>
</reference>
<gene>
    <name evidence="2" type="ORF">M595_0053</name>
</gene>
<dbReference type="AlphaFoldDB" id="U7QRN2"/>
<dbReference type="EMBL" id="AUZM01000001">
    <property type="protein sequence ID" value="ERT09922.1"/>
    <property type="molecule type" value="Genomic_DNA"/>
</dbReference>
<comment type="caution">
    <text evidence="2">The sequence shown here is derived from an EMBL/GenBank/DDBJ whole genome shotgun (WGS) entry which is preliminary data.</text>
</comment>
<protein>
    <submittedName>
        <fullName evidence="2">Putative membrane protein</fullName>
    </submittedName>
</protein>
<name>U7QRN2_9CYAN</name>
<dbReference type="Proteomes" id="UP000017127">
    <property type="component" value="Unassembled WGS sequence"/>
</dbReference>
<sequence length="39" mass="4178">MGFQPAGMVSCSILFFNFISGLGYQQALIVITAKLIKLG</sequence>
<keyword evidence="1" id="KW-0472">Membrane</keyword>
<evidence type="ECO:0000313" key="2">
    <source>
        <dbReference type="EMBL" id="ERT09922.1"/>
    </source>
</evidence>
<evidence type="ECO:0000256" key="1">
    <source>
        <dbReference type="SAM" id="Phobius"/>
    </source>
</evidence>
<accession>U7QRN2</accession>